<proteinExistence type="predicted"/>
<dbReference type="AlphaFoldDB" id="A0A7J6FUU1"/>
<dbReference type="Pfam" id="PF13966">
    <property type="entry name" value="zf-RVT"/>
    <property type="match status" value="1"/>
</dbReference>
<evidence type="ECO:0000313" key="3">
    <source>
        <dbReference type="Proteomes" id="UP000525078"/>
    </source>
</evidence>
<dbReference type="InterPro" id="IPR026960">
    <property type="entry name" value="RVT-Znf"/>
</dbReference>
<dbReference type="EMBL" id="JAATIP010000099">
    <property type="protein sequence ID" value="KAF4373510.1"/>
    <property type="molecule type" value="Genomic_DNA"/>
</dbReference>
<evidence type="ECO:0000259" key="1">
    <source>
        <dbReference type="Pfam" id="PF13966"/>
    </source>
</evidence>
<feature type="domain" description="Reverse transcriptase zinc-binding" evidence="1">
    <location>
        <begin position="62"/>
        <end position="102"/>
    </location>
</feature>
<name>A0A7J6FUU1_CANSA</name>
<reference evidence="2 3" key="1">
    <citation type="journal article" date="2020" name="bioRxiv">
        <title>Sequence and annotation of 42 cannabis genomes reveals extensive copy number variation in cannabinoid synthesis and pathogen resistance genes.</title>
        <authorList>
            <person name="Mckernan K.J."/>
            <person name="Helbert Y."/>
            <person name="Kane L.T."/>
            <person name="Ebling H."/>
            <person name="Zhang L."/>
            <person name="Liu B."/>
            <person name="Eaton Z."/>
            <person name="Mclaughlin S."/>
            <person name="Kingan S."/>
            <person name="Baybayan P."/>
            <person name="Concepcion G."/>
            <person name="Jordan M."/>
            <person name="Riva A."/>
            <person name="Barbazuk W."/>
            <person name="Harkins T."/>
        </authorList>
    </citation>
    <scope>NUCLEOTIDE SEQUENCE [LARGE SCALE GENOMIC DNA]</scope>
    <source>
        <strain evidence="3">cv. Jamaican Lion 4</strain>
        <tissue evidence="2">Leaf</tissue>
    </source>
</reference>
<comment type="caution">
    <text evidence="2">The sequence shown here is derived from an EMBL/GenBank/DDBJ whole genome shotgun (WGS) entry which is preliminary data.</text>
</comment>
<dbReference type="Proteomes" id="UP000525078">
    <property type="component" value="Unassembled WGS sequence"/>
</dbReference>
<gene>
    <name evidence="2" type="ORF">F8388_025204</name>
</gene>
<protein>
    <recommendedName>
        <fullName evidence="1">Reverse transcriptase zinc-binding domain-containing protein</fullName>
    </recommendedName>
</protein>
<accession>A0A7J6FUU1</accession>
<evidence type="ECO:0000313" key="2">
    <source>
        <dbReference type="EMBL" id="KAF4373510.1"/>
    </source>
</evidence>
<sequence>MEEREHRCAVRRENHRFCMQSRFSNKYDCFELHWGLTSIFYYSHRFGNDLVKNQQETIIDIIPFGNRLQRIFGNDTRCAICGEADDLAQHLFFKCPLAKAVWFASRWALRSDSLRFDSPRNMMEWLLSPDFLQGADEDDFGEFVRFGICLFDALWTARNRAFHDHISPTWLWLWLWCSGTLHQAASSAFKRSSHST</sequence>
<organism evidence="2 3">
    <name type="scientific">Cannabis sativa</name>
    <name type="common">Hemp</name>
    <name type="synonym">Marijuana</name>
    <dbReference type="NCBI Taxonomy" id="3483"/>
    <lineage>
        <taxon>Eukaryota</taxon>
        <taxon>Viridiplantae</taxon>
        <taxon>Streptophyta</taxon>
        <taxon>Embryophyta</taxon>
        <taxon>Tracheophyta</taxon>
        <taxon>Spermatophyta</taxon>
        <taxon>Magnoliopsida</taxon>
        <taxon>eudicotyledons</taxon>
        <taxon>Gunneridae</taxon>
        <taxon>Pentapetalae</taxon>
        <taxon>rosids</taxon>
        <taxon>fabids</taxon>
        <taxon>Rosales</taxon>
        <taxon>Cannabaceae</taxon>
        <taxon>Cannabis</taxon>
    </lineage>
</organism>